<dbReference type="PROSITE" id="PS00435">
    <property type="entry name" value="PEROXIDASE_1"/>
    <property type="match status" value="1"/>
</dbReference>
<comment type="subcellular location">
    <subcellularLocation>
        <location evidence="3 21">Secreted</location>
    </subcellularLocation>
</comment>
<dbReference type="PRINTS" id="PR00458">
    <property type="entry name" value="PEROXIDASE"/>
</dbReference>
<name>A0A2N9ILS4_FAGSY</name>
<dbReference type="GO" id="GO:0042744">
    <property type="term" value="P:hydrogen peroxide catabolic process"/>
    <property type="evidence" value="ECO:0007669"/>
    <property type="project" value="UniProtKB-KW"/>
</dbReference>
<feature type="binding site" evidence="18">
    <location>
        <position position="75"/>
    </location>
    <ligand>
        <name>Ca(2+)</name>
        <dbReference type="ChEBI" id="CHEBI:29108"/>
        <label>1</label>
    </ligand>
</feature>
<dbReference type="InterPro" id="IPR033905">
    <property type="entry name" value="Secretory_peroxidase"/>
</dbReference>
<dbReference type="PANTHER" id="PTHR31517">
    <property type="match status" value="1"/>
</dbReference>
<feature type="binding site" evidence="18">
    <location>
        <position position="72"/>
    </location>
    <ligand>
        <name>Ca(2+)</name>
        <dbReference type="ChEBI" id="CHEBI:29108"/>
        <label>1</label>
    </ligand>
</feature>
<evidence type="ECO:0000256" key="3">
    <source>
        <dbReference type="ARBA" id="ARBA00004613"/>
    </source>
</evidence>
<organism evidence="23">
    <name type="scientific">Fagus sylvatica</name>
    <name type="common">Beechnut</name>
    <dbReference type="NCBI Taxonomy" id="28930"/>
    <lineage>
        <taxon>Eukaryota</taxon>
        <taxon>Viridiplantae</taxon>
        <taxon>Streptophyta</taxon>
        <taxon>Embryophyta</taxon>
        <taxon>Tracheophyta</taxon>
        <taxon>Spermatophyta</taxon>
        <taxon>Magnoliopsida</taxon>
        <taxon>eudicotyledons</taxon>
        <taxon>Gunneridae</taxon>
        <taxon>Pentapetalae</taxon>
        <taxon>rosids</taxon>
        <taxon>fabids</taxon>
        <taxon>Fagales</taxon>
        <taxon>Fagaceae</taxon>
        <taxon>Fagus</taxon>
    </lineage>
</organism>
<dbReference type="PROSITE" id="PS50873">
    <property type="entry name" value="PEROXIDASE_4"/>
    <property type="match status" value="1"/>
</dbReference>
<feature type="chain" id="PRO_5014491374" description="Peroxidase" evidence="21">
    <location>
        <begin position="27"/>
        <end position="346"/>
    </location>
</feature>
<evidence type="ECO:0000256" key="16">
    <source>
        <dbReference type="ARBA" id="ARBA00023324"/>
    </source>
</evidence>
<evidence type="ECO:0000256" key="12">
    <source>
        <dbReference type="ARBA" id="ARBA00023002"/>
    </source>
</evidence>
<keyword evidence="16 21" id="KW-0376">Hydrogen peroxide</keyword>
<evidence type="ECO:0000256" key="9">
    <source>
        <dbReference type="ARBA" id="ARBA00022723"/>
    </source>
</evidence>
<dbReference type="SUPFAM" id="SSF48113">
    <property type="entry name" value="Heme-dependent peroxidases"/>
    <property type="match status" value="1"/>
</dbReference>
<keyword evidence="7 21" id="KW-0575">Peroxidase</keyword>
<dbReference type="GO" id="GO:0005576">
    <property type="term" value="C:extracellular region"/>
    <property type="evidence" value="ECO:0007669"/>
    <property type="project" value="UniProtKB-SubCell"/>
</dbReference>
<reference evidence="23" key="1">
    <citation type="submission" date="2018-02" db="EMBL/GenBank/DDBJ databases">
        <authorList>
            <person name="Cohen D.B."/>
            <person name="Kent A.D."/>
        </authorList>
    </citation>
    <scope>NUCLEOTIDE SEQUENCE</scope>
</reference>
<keyword evidence="15" id="KW-0325">Glycoprotein</keyword>
<feature type="disulfide bond" evidence="20">
    <location>
        <begin position="127"/>
        <end position="341"/>
    </location>
</feature>
<feature type="binding site" evidence="18">
    <location>
        <position position="94"/>
    </location>
    <ligand>
        <name>Ca(2+)</name>
        <dbReference type="ChEBI" id="CHEBI:29108"/>
        <label>1</label>
    </ligand>
</feature>
<dbReference type="AlphaFoldDB" id="A0A2N9ILS4"/>
<keyword evidence="10 21" id="KW-0732">Signal</keyword>
<protein>
    <recommendedName>
        <fullName evidence="5 21">Peroxidase</fullName>
        <ecNumber evidence="5 21">1.11.1.7</ecNumber>
    </recommendedName>
</protein>
<feature type="disulfide bond" evidence="20">
    <location>
        <begin position="208"/>
        <end position="240"/>
    </location>
</feature>
<keyword evidence="11 18" id="KW-0106">Calcium</keyword>
<keyword evidence="8 21" id="KW-0349">Heme</keyword>
<feature type="active site" description="Proton acceptor" evidence="17">
    <location>
        <position position="71"/>
    </location>
</feature>
<dbReference type="InterPro" id="IPR002016">
    <property type="entry name" value="Haem_peroxidase"/>
</dbReference>
<dbReference type="Pfam" id="PF00141">
    <property type="entry name" value="peroxidase"/>
    <property type="match status" value="1"/>
</dbReference>
<dbReference type="FunFam" id="1.10.420.10:FF:000001">
    <property type="entry name" value="Peroxidase"/>
    <property type="match status" value="1"/>
</dbReference>
<keyword evidence="14 20" id="KW-1015">Disulfide bond</keyword>
<dbReference type="FunFam" id="1.10.520.10:FF:000006">
    <property type="entry name" value="Peroxidase"/>
    <property type="match status" value="1"/>
</dbReference>
<comment type="function">
    <text evidence="2">Removal of H(2)O(2), oxidation of toxic reductants, biosynthesis and degradation of lignin, suberization, auxin catabolism, response to environmental stresses such as wounding, pathogen attack and oxidative stress. These functions might be dependent on each isozyme/isoform in each plant tissue.</text>
</comment>
<evidence type="ECO:0000256" key="15">
    <source>
        <dbReference type="ARBA" id="ARBA00023180"/>
    </source>
</evidence>
<dbReference type="CDD" id="cd00693">
    <property type="entry name" value="secretory_peroxidase"/>
    <property type="match status" value="1"/>
</dbReference>
<evidence type="ECO:0000313" key="23">
    <source>
        <dbReference type="EMBL" id="SPD26556.1"/>
    </source>
</evidence>
<evidence type="ECO:0000256" key="10">
    <source>
        <dbReference type="ARBA" id="ARBA00022729"/>
    </source>
</evidence>
<dbReference type="EMBL" id="OIVN01006159">
    <property type="protein sequence ID" value="SPD26556.1"/>
    <property type="molecule type" value="Genomic_DNA"/>
</dbReference>
<dbReference type="PRINTS" id="PR00461">
    <property type="entry name" value="PLPEROXIDASE"/>
</dbReference>
<proteinExistence type="inferred from homology"/>
<evidence type="ECO:0000256" key="1">
    <source>
        <dbReference type="ARBA" id="ARBA00000189"/>
    </source>
</evidence>
<dbReference type="InterPro" id="IPR000823">
    <property type="entry name" value="Peroxidase_pln"/>
</dbReference>
<dbReference type="GO" id="GO:0140825">
    <property type="term" value="F:lactoperoxidase activity"/>
    <property type="evidence" value="ECO:0007669"/>
    <property type="project" value="UniProtKB-EC"/>
</dbReference>
<comment type="cofactor">
    <cofactor evidence="18 21">
        <name>Ca(2+)</name>
        <dbReference type="ChEBI" id="CHEBI:29108"/>
    </cofactor>
    <text evidence="18 21">Binds 2 calcium ions per subunit.</text>
</comment>
<evidence type="ECO:0000256" key="21">
    <source>
        <dbReference type="RuleBase" id="RU362060"/>
    </source>
</evidence>
<dbReference type="PROSITE" id="PS00436">
    <property type="entry name" value="PEROXIDASE_2"/>
    <property type="match status" value="1"/>
</dbReference>
<evidence type="ECO:0000256" key="11">
    <source>
        <dbReference type="ARBA" id="ARBA00022837"/>
    </source>
</evidence>
<evidence type="ECO:0000256" key="20">
    <source>
        <dbReference type="PIRSR" id="PIRSR600823-5"/>
    </source>
</evidence>
<feature type="site" description="Transition state stabilizer" evidence="19">
    <location>
        <position position="67"/>
    </location>
</feature>
<feature type="binding site" evidence="18">
    <location>
        <position position="77"/>
    </location>
    <ligand>
        <name>Ca(2+)</name>
        <dbReference type="ChEBI" id="CHEBI:29108"/>
        <label>1</label>
    </ligand>
</feature>
<comment type="similarity">
    <text evidence="21">Belongs to the peroxidase family. Classical plant (class III) peroxidase subfamily.</text>
</comment>
<dbReference type="Gene3D" id="1.10.420.10">
    <property type="entry name" value="Peroxidase, domain 2"/>
    <property type="match status" value="1"/>
</dbReference>
<feature type="binding site" description="axial binding residue" evidence="18">
    <location>
        <position position="201"/>
    </location>
    <ligand>
        <name>heme b</name>
        <dbReference type="ChEBI" id="CHEBI:60344"/>
    </ligand>
    <ligandPart>
        <name>Fe</name>
        <dbReference type="ChEBI" id="CHEBI:18248"/>
    </ligandPart>
</feature>
<evidence type="ECO:0000256" key="4">
    <source>
        <dbReference type="ARBA" id="ARBA00006873"/>
    </source>
</evidence>
<dbReference type="PANTHER" id="PTHR31517:SF84">
    <property type="entry name" value="PEROXIDASE"/>
    <property type="match status" value="1"/>
</dbReference>
<evidence type="ECO:0000256" key="2">
    <source>
        <dbReference type="ARBA" id="ARBA00002322"/>
    </source>
</evidence>
<evidence type="ECO:0000256" key="8">
    <source>
        <dbReference type="ARBA" id="ARBA00022617"/>
    </source>
</evidence>
<dbReference type="GO" id="GO:0020037">
    <property type="term" value="F:heme binding"/>
    <property type="evidence" value="ECO:0007669"/>
    <property type="project" value="UniProtKB-UniRule"/>
</dbReference>
<dbReference type="InterPro" id="IPR019793">
    <property type="entry name" value="Peroxidases_heam-ligand_BS"/>
</dbReference>
<dbReference type="GO" id="GO:0006979">
    <property type="term" value="P:response to oxidative stress"/>
    <property type="evidence" value="ECO:0007669"/>
    <property type="project" value="UniProtKB-UniRule"/>
</dbReference>
<feature type="disulfide bond" evidence="20">
    <location>
        <begin position="73"/>
        <end position="78"/>
    </location>
</feature>
<feature type="binding site" evidence="18">
    <location>
        <position position="79"/>
    </location>
    <ligand>
        <name>Ca(2+)</name>
        <dbReference type="ChEBI" id="CHEBI:29108"/>
        <label>1</label>
    </ligand>
</feature>
<evidence type="ECO:0000256" key="17">
    <source>
        <dbReference type="PIRSR" id="PIRSR600823-1"/>
    </source>
</evidence>
<comment type="cofactor">
    <cofactor evidence="18 21">
        <name>heme b</name>
        <dbReference type="ChEBI" id="CHEBI:60344"/>
    </cofactor>
    <text evidence="18 21">Binds 1 heme b (iron(II)-protoporphyrin IX) group per subunit.</text>
</comment>
<evidence type="ECO:0000259" key="22">
    <source>
        <dbReference type="PROSITE" id="PS50873"/>
    </source>
</evidence>
<keyword evidence="13 18" id="KW-0408">Iron</keyword>
<evidence type="ECO:0000256" key="5">
    <source>
        <dbReference type="ARBA" id="ARBA00012313"/>
    </source>
</evidence>
<comment type="catalytic activity">
    <reaction evidence="1 21">
        <text>2 a phenolic donor + H2O2 = 2 a phenolic radical donor + 2 H2O</text>
        <dbReference type="Rhea" id="RHEA:56136"/>
        <dbReference type="ChEBI" id="CHEBI:15377"/>
        <dbReference type="ChEBI" id="CHEBI:16240"/>
        <dbReference type="ChEBI" id="CHEBI:139520"/>
        <dbReference type="ChEBI" id="CHEBI:139521"/>
        <dbReference type="EC" id="1.11.1.7"/>
    </reaction>
</comment>
<evidence type="ECO:0000256" key="19">
    <source>
        <dbReference type="PIRSR" id="PIRSR600823-4"/>
    </source>
</evidence>
<keyword evidence="9 18" id="KW-0479">Metal-binding</keyword>
<feature type="signal peptide" evidence="21">
    <location>
        <begin position="1"/>
        <end position="26"/>
    </location>
</feature>
<dbReference type="InterPro" id="IPR010255">
    <property type="entry name" value="Haem_peroxidase_sf"/>
</dbReference>
<evidence type="ECO:0000256" key="6">
    <source>
        <dbReference type="ARBA" id="ARBA00022525"/>
    </source>
</evidence>
<keyword evidence="12 21" id="KW-0560">Oxidoreductase</keyword>
<dbReference type="Gene3D" id="1.10.520.10">
    <property type="match status" value="1"/>
</dbReference>
<dbReference type="EC" id="1.11.1.7" evidence="5 21"/>
<sequence>MMNMAVGRGAIVTIFIFFSIFHSSEAFKNPLFVGFYDSKCPQAENIVFDVVFKAIIEDSGNAAGLIRLFFHDCFVNGCDASILLDSTPSGEPVEKNSTANGKTLRGLEVIDEIKVNLEAECPGIVSCADILSFAAREAVVHSGIFNFPYAVPAGRRDGLSSRSAEVTGNLVGPSTPMDEIIQSFTKRGLNIEEMVALLGAHSVGITHCRFVDYRLYNFRPNATKDPILSDEYAYFLSGQCPPRNSSFPKFLGGDLELGNEVRFDLISPPSVVENTFYTNLLEGKSLLESDQMLASDPRTRPFVQLMASDQFLWSRKFARAMIQLGMVDVLTGSKGEIRRNCRAVNL</sequence>
<feature type="binding site" evidence="18">
    <location>
        <position position="81"/>
    </location>
    <ligand>
        <name>Ca(2+)</name>
        <dbReference type="ChEBI" id="CHEBI:29108"/>
        <label>1</label>
    </ligand>
</feature>
<accession>A0A2N9ILS4</accession>
<feature type="disulfide bond" evidence="20">
    <location>
        <begin position="40"/>
        <end position="121"/>
    </location>
</feature>
<gene>
    <name evidence="23" type="ORF">FSB_LOCUS54438</name>
</gene>
<dbReference type="InterPro" id="IPR019794">
    <property type="entry name" value="Peroxidases_AS"/>
</dbReference>
<dbReference type="GO" id="GO:0046872">
    <property type="term" value="F:metal ion binding"/>
    <property type="evidence" value="ECO:0007669"/>
    <property type="project" value="UniProtKB-UniRule"/>
</dbReference>
<evidence type="ECO:0000256" key="14">
    <source>
        <dbReference type="ARBA" id="ARBA00023157"/>
    </source>
</evidence>
<feature type="binding site" evidence="18">
    <location>
        <position position="264"/>
    </location>
    <ligand>
        <name>Ca(2+)</name>
        <dbReference type="ChEBI" id="CHEBI:29108"/>
        <label>2</label>
    </ligand>
</feature>
<evidence type="ECO:0000256" key="18">
    <source>
        <dbReference type="PIRSR" id="PIRSR600823-3"/>
    </source>
</evidence>
<feature type="domain" description="Plant heme peroxidase family profile" evidence="22">
    <location>
        <begin position="30"/>
        <end position="345"/>
    </location>
</feature>
<evidence type="ECO:0000256" key="7">
    <source>
        <dbReference type="ARBA" id="ARBA00022559"/>
    </source>
</evidence>
<keyword evidence="6 21" id="KW-0964">Secreted</keyword>
<comment type="similarity">
    <text evidence="4">Belongs to the peroxidase family. Ascorbate peroxidase subfamily.</text>
</comment>
<evidence type="ECO:0000256" key="13">
    <source>
        <dbReference type="ARBA" id="ARBA00023004"/>
    </source>
</evidence>